<proteinExistence type="predicted"/>
<gene>
    <name evidence="2" type="ORF">ACJDT4_11070</name>
</gene>
<dbReference type="PROSITE" id="PS50851">
    <property type="entry name" value="CHEW"/>
    <property type="match status" value="1"/>
</dbReference>
<comment type="caution">
    <text evidence="2">The sequence shown here is derived from an EMBL/GenBank/DDBJ whole genome shotgun (WGS) entry which is preliminary data.</text>
</comment>
<dbReference type="RefSeq" id="WP_406787622.1">
    <property type="nucleotide sequence ID" value="NZ_JBJIAA010000008.1"/>
</dbReference>
<sequence length="74" mass="8529">MLDIQCIVYELASEKYALKISDVYEIIKIEKITSVHNSKPFLEGIINLRGKVVPVINLHKTFGFESYYSKLAEH</sequence>
<evidence type="ECO:0000259" key="1">
    <source>
        <dbReference type="PROSITE" id="PS50851"/>
    </source>
</evidence>
<keyword evidence="3" id="KW-1185">Reference proteome</keyword>
<dbReference type="Proteomes" id="UP001623592">
    <property type="component" value="Unassembled WGS sequence"/>
</dbReference>
<evidence type="ECO:0000313" key="2">
    <source>
        <dbReference type="EMBL" id="MFL0250964.1"/>
    </source>
</evidence>
<accession>A0ABW8TJ41</accession>
<protein>
    <submittedName>
        <fullName evidence="2">Chemotaxis protein CheW</fullName>
    </submittedName>
</protein>
<dbReference type="Pfam" id="PF01584">
    <property type="entry name" value="CheW"/>
    <property type="match status" value="1"/>
</dbReference>
<dbReference type="Gene3D" id="2.30.30.40">
    <property type="entry name" value="SH3 Domains"/>
    <property type="match status" value="1"/>
</dbReference>
<dbReference type="SUPFAM" id="SSF50341">
    <property type="entry name" value="CheW-like"/>
    <property type="match status" value="1"/>
</dbReference>
<evidence type="ECO:0000313" key="3">
    <source>
        <dbReference type="Proteomes" id="UP001623592"/>
    </source>
</evidence>
<dbReference type="Gene3D" id="2.40.50.180">
    <property type="entry name" value="CheA-289, Domain 4"/>
    <property type="match status" value="1"/>
</dbReference>
<organism evidence="2 3">
    <name type="scientific">Clostridium neuense</name>
    <dbReference type="NCBI Taxonomy" id="1728934"/>
    <lineage>
        <taxon>Bacteria</taxon>
        <taxon>Bacillati</taxon>
        <taxon>Bacillota</taxon>
        <taxon>Clostridia</taxon>
        <taxon>Eubacteriales</taxon>
        <taxon>Clostridiaceae</taxon>
        <taxon>Clostridium</taxon>
    </lineage>
</organism>
<dbReference type="PANTHER" id="PTHR22617:SF23">
    <property type="entry name" value="CHEMOTAXIS PROTEIN CHEW"/>
    <property type="match status" value="1"/>
</dbReference>
<name>A0ABW8TJ41_9CLOT</name>
<dbReference type="InterPro" id="IPR039315">
    <property type="entry name" value="CheW"/>
</dbReference>
<dbReference type="InterPro" id="IPR036061">
    <property type="entry name" value="CheW-like_dom_sf"/>
</dbReference>
<dbReference type="EMBL" id="JBJIAA010000008">
    <property type="protein sequence ID" value="MFL0250964.1"/>
    <property type="molecule type" value="Genomic_DNA"/>
</dbReference>
<reference evidence="2 3" key="1">
    <citation type="submission" date="2024-11" db="EMBL/GenBank/DDBJ databases">
        <authorList>
            <person name="Heng Y.C."/>
            <person name="Lim A.C.H."/>
            <person name="Lee J.K.Y."/>
            <person name="Kittelmann S."/>
        </authorList>
    </citation>
    <scope>NUCLEOTIDE SEQUENCE [LARGE SCALE GENOMIC DNA]</scope>
    <source>
        <strain evidence="2 3">WILCCON 0114</strain>
    </source>
</reference>
<feature type="domain" description="CheW-like" evidence="1">
    <location>
        <begin position="3"/>
        <end position="74"/>
    </location>
</feature>
<dbReference type="InterPro" id="IPR002545">
    <property type="entry name" value="CheW-lke_dom"/>
</dbReference>
<dbReference type="PANTHER" id="PTHR22617">
    <property type="entry name" value="CHEMOTAXIS SENSOR HISTIDINE KINASE-RELATED"/>
    <property type="match status" value="1"/>
</dbReference>